<accession>A0A1J5PLU0</accession>
<evidence type="ECO:0000313" key="10">
    <source>
        <dbReference type="EMBL" id="OIQ72494.1"/>
    </source>
</evidence>
<evidence type="ECO:0000256" key="7">
    <source>
        <dbReference type="ARBA" id="ARBA00023012"/>
    </source>
</evidence>
<evidence type="ECO:0000256" key="4">
    <source>
        <dbReference type="ARBA" id="ARBA00022553"/>
    </source>
</evidence>
<keyword evidence="7" id="KW-0902">Two-component regulatory system</keyword>
<dbReference type="SUPFAM" id="SSF55874">
    <property type="entry name" value="ATPase domain of HSP90 chaperone/DNA topoisomerase II/histidine kinase"/>
    <property type="match status" value="1"/>
</dbReference>
<dbReference type="InterPro" id="IPR003594">
    <property type="entry name" value="HATPase_dom"/>
</dbReference>
<dbReference type="EMBL" id="MLJW01003247">
    <property type="protein sequence ID" value="OIQ72494.1"/>
    <property type="molecule type" value="Genomic_DNA"/>
</dbReference>
<name>A0A1J5PLU0_9ZZZZ</name>
<dbReference type="PANTHER" id="PTHR45436">
    <property type="entry name" value="SENSOR HISTIDINE KINASE YKOH"/>
    <property type="match status" value="1"/>
</dbReference>
<keyword evidence="4" id="KW-0597">Phosphoprotein</keyword>
<sequence>MFDRFYRRENAPAGGSGLGLAIVRSVAERSGARVELDTAPLGGLRVRVLFPALPTDHPAPPAFRPG</sequence>
<dbReference type="InterPro" id="IPR036890">
    <property type="entry name" value="HATPase_C_sf"/>
</dbReference>
<dbReference type="GO" id="GO:0000160">
    <property type="term" value="P:phosphorelay signal transduction system"/>
    <property type="evidence" value="ECO:0007669"/>
    <property type="project" value="UniProtKB-KW"/>
</dbReference>
<evidence type="ECO:0000256" key="2">
    <source>
        <dbReference type="ARBA" id="ARBA00004141"/>
    </source>
</evidence>
<dbReference type="GO" id="GO:0004673">
    <property type="term" value="F:protein histidine kinase activity"/>
    <property type="evidence" value="ECO:0007669"/>
    <property type="project" value="UniProtKB-EC"/>
</dbReference>
<comment type="subcellular location">
    <subcellularLocation>
        <location evidence="2">Membrane</location>
        <topology evidence="2">Multi-pass membrane protein</topology>
    </subcellularLocation>
</comment>
<evidence type="ECO:0000256" key="6">
    <source>
        <dbReference type="ARBA" id="ARBA00022777"/>
    </source>
</evidence>
<keyword evidence="8" id="KW-0472">Membrane</keyword>
<comment type="caution">
    <text evidence="10">The sequence shown here is derived from an EMBL/GenBank/DDBJ whole genome shotgun (WGS) entry which is preliminary data.</text>
</comment>
<dbReference type="EC" id="2.7.13.3" evidence="3"/>
<dbReference type="Pfam" id="PF02518">
    <property type="entry name" value="HATPase_c"/>
    <property type="match status" value="1"/>
</dbReference>
<evidence type="ECO:0000256" key="1">
    <source>
        <dbReference type="ARBA" id="ARBA00000085"/>
    </source>
</evidence>
<proteinExistence type="predicted"/>
<dbReference type="GO" id="GO:0005886">
    <property type="term" value="C:plasma membrane"/>
    <property type="evidence" value="ECO:0007669"/>
    <property type="project" value="TreeGrafter"/>
</dbReference>
<dbReference type="AlphaFoldDB" id="A0A1J5PLU0"/>
<keyword evidence="5 10" id="KW-0808">Transferase</keyword>
<reference evidence="10" key="1">
    <citation type="submission" date="2016-10" db="EMBL/GenBank/DDBJ databases">
        <title>Sequence of Gallionella enrichment culture.</title>
        <authorList>
            <person name="Poehlein A."/>
            <person name="Muehling M."/>
            <person name="Daniel R."/>
        </authorList>
    </citation>
    <scope>NUCLEOTIDE SEQUENCE</scope>
</reference>
<gene>
    <name evidence="10" type="primary">baeS_10</name>
    <name evidence="10" type="ORF">GALL_458770</name>
</gene>
<protein>
    <recommendedName>
        <fullName evidence="3">histidine kinase</fullName>
        <ecNumber evidence="3">2.7.13.3</ecNumber>
    </recommendedName>
</protein>
<feature type="domain" description="Histidine kinase/HSP90-like ATPase" evidence="9">
    <location>
        <begin position="1"/>
        <end position="52"/>
    </location>
</feature>
<evidence type="ECO:0000256" key="5">
    <source>
        <dbReference type="ARBA" id="ARBA00022679"/>
    </source>
</evidence>
<comment type="catalytic activity">
    <reaction evidence="1">
        <text>ATP + protein L-histidine = ADP + protein N-phospho-L-histidine.</text>
        <dbReference type="EC" id="2.7.13.3"/>
    </reaction>
</comment>
<keyword evidence="6 10" id="KW-0418">Kinase</keyword>
<organism evidence="10">
    <name type="scientific">mine drainage metagenome</name>
    <dbReference type="NCBI Taxonomy" id="410659"/>
    <lineage>
        <taxon>unclassified sequences</taxon>
        <taxon>metagenomes</taxon>
        <taxon>ecological metagenomes</taxon>
    </lineage>
</organism>
<dbReference type="InterPro" id="IPR050428">
    <property type="entry name" value="TCS_sensor_his_kinase"/>
</dbReference>
<evidence type="ECO:0000256" key="3">
    <source>
        <dbReference type="ARBA" id="ARBA00012438"/>
    </source>
</evidence>
<dbReference type="Gene3D" id="3.30.565.10">
    <property type="entry name" value="Histidine kinase-like ATPase, C-terminal domain"/>
    <property type="match status" value="1"/>
</dbReference>
<dbReference type="PANTHER" id="PTHR45436:SF15">
    <property type="entry name" value="SENSOR HISTIDINE KINASE CUSS"/>
    <property type="match status" value="1"/>
</dbReference>
<evidence type="ECO:0000256" key="8">
    <source>
        <dbReference type="ARBA" id="ARBA00023136"/>
    </source>
</evidence>
<evidence type="ECO:0000259" key="9">
    <source>
        <dbReference type="Pfam" id="PF02518"/>
    </source>
</evidence>